<gene>
    <name evidence="1" type="ORF">ACFOHJ_01760</name>
</gene>
<name>A0ABV7K652_9HYPH</name>
<organism evidence="1 2">
    <name type="scientific">Aquamicrobium soli</name>
    <dbReference type="NCBI Taxonomy" id="1811518"/>
    <lineage>
        <taxon>Bacteria</taxon>
        <taxon>Pseudomonadati</taxon>
        <taxon>Pseudomonadota</taxon>
        <taxon>Alphaproteobacteria</taxon>
        <taxon>Hyphomicrobiales</taxon>
        <taxon>Phyllobacteriaceae</taxon>
        <taxon>Aquamicrobium</taxon>
    </lineage>
</organism>
<evidence type="ECO:0000313" key="2">
    <source>
        <dbReference type="Proteomes" id="UP001595583"/>
    </source>
</evidence>
<comment type="caution">
    <text evidence="1">The sequence shown here is derived from an EMBL/GenBank/DDBJ whole genome shotgun (WGS) entry which is preliminary data.</text>
</comment>
<dbReference type="EMBL" id="JBHRTK010000001">
    <property type="protein sequence ID" value="MFC3204925.1"/>
    <property type="molecule type" value="Genomic_DNA"/>
</dbReference>
<evidence type="ECO:0000313" key="1">
    <source>
        <dbReference type="EMBL" id="MFC3204925.1"/>
    </source>
</evidence>
<dbReference type="RefSeq" id="WP_378217850.1">
    <property type="nucleotide sequence ID" value="NZ_JBHRTK010000001.1"/>
</dbReference>
<proteinExistence type="predicted"/>
<dbReference type="Proteomes" id="UP001595583">
    <property type="component" value="Unassembled WGS sequence"/>
</dbReference>
<accession>A0ABV7K652</accession>
<sequence length="68" mass="7492">MEKAVKIGTTDGWCAEREGIGGGCSRYIDDCNPVDRLSTLSICNAPLQRRRQRIVASDRKPAGRSQRA</sequence>
<reference evidence="2" key="1">
    <citation type="journal article" date="2019" name="Int. J. Syst. Evol. Microbiol.">
        <title>The Global Catalogue of Microorganisms (GCM) 10K type strain sequencing project: providing services to taxonomists for standard genome sequencing and annotation.</title>
        <authorList>
            <consortium name="The Broad Institute Genomics Platform"/>
            <consortium name="The Broad Institute Genome Sequencing Center for Infectious Disease"/>
            <person name="Wu L."/>
            <person name="Ma J."/>
        </authorList>
    </citation>
    <scope>NUCLEOTIDE SEQUENCE [LARGE SCALE GENOMIC DNA]</scope>
    <source>
        <strain evidence="2">KCTC 52165</strain>
    </source>
</reference>
<protein>
    <submittedName>
        <fullName evidence="1">Uncharacterized protein</fullName>
    </submittedName>
</protein>
<keyword evidence="2" id="KW-1185">Reference proteome</keyword>